<evidence type="ECO:0000313" key="2">
    <source>
        <dbReference type="EMBL" id="POS82086.1"/>
    </source>
</evidence>
<feature type="compositionally biased region" description="Acidic residues" evidence="1">
    <location>
        <begin position="282"/>
        <end position="295"/>
    </location>
</feature>
<feature type="region of interest" description="Disordered" evidence="1">
    <location>
        <begin position="263"/>
        <end position="300"/>
    </location>
</feature>
<gene>
    <name evidence="2" type="ORF">EPUL_006618</name>
</gene>
<proteinExistence type="predicted"/>
<organism evidence="2 3">
    <name type="scientific">Erysiphe pulchra</name>
    <dbReference type="NCBI Taxonomy" id="225359"/>
    <lineage>
        <taxon>Eukaryota</taxon>
        <taxon>Fungi</taxon>
        <taxon>Dikarya</taxon>
        <taxon>Ascomycota</taxon>
        <taxon>Pezizomycotina</taxon>
        <taxon>Leotiomycetes</taxon>
        <taxon>Erysiphales</taxon>
        <taxon>Erysiphaceae</taxon>
        <taxon>Erysiphe</taxon>
    </lineage>
</organism>
<sequence>MSSAVVSNRDRDSYIRRYNDCTSFICRPPSVITVEHLDSRSEKAEDFKYLPKTDDESSYSSLFNRQAPDSKAIFDDDFYDFCDEDDDDGSSISSILEAFTSTLATPPSVSWDYENGQSANSNNPIFSSSLSVKRKEDQRSLKRCSSISQLTPRSSLCYSTVAACSASSSNTSSHRASKSWPNRMSYSTSLPVLTHQNSNKRSSEQILITVGPKSRTSDLSTCATLVSTSPIRSTFDRKPSYPDGGYTTPKKFGEYRDQIQSYGFSTPSSPGFSAESEKSSWESDDDEDDDTDTDNNEGTFADLGLGWPRFSRIQMDDIKRKLRIRTSNPVYENENVNQSNGKWQEAIRKSTERKKKMSCVFRGLLRRK</sequence>
<dbReference type="OrthoDB" id="3597536at2759"/>
<dbReference type="AlphaFoldDB" id="A0A2S4PJ55"/>
<dbReference type="Proteomes" id="UP000237438">
    <property type="component" value="Unassembled WGS sequence"/>
</dbReference>
<protein>
    <submittedName>
        <fullName evidence="2">Uncharacterized protein</fullName>
    </submittedName>
</protein>
<dbReference type="EMBL" id="PEDP01004391">
    <property type="protein sequence ID" value="POS82086.1"/>
    <property type="molecule type" value="Genomic_DNA"/>
</dbReference>
<evidence type="ECO:0000313" key="3">
    <source>
        <dbReference type="Proteomes" id="UP000237438"/>
    </source>
</evidence>
<name>A0A2S4PJ55_9PEZI</name>
<feature type="non-terminal residue" evidence="2">
    <location>
        <position position="368"/>
    </location>
</feature>
<comment type="caution">
    <text evidence="2">The sequence shown here is derived from an EMBL/GenBank/DDBJ whole genome shotgun (WGS) entry which is preliminary data.</text>
</comment>
<feature type="region of interest" description="Disordered" evidence="1">
    <location>
        <begin position="233"/>
        <end position="252"/>
    </location>
</feature>
<reference evidence="2 3" key="1">
    <citation type="submission" date="2017-10" db="EMBL/GenBank/DDBJ databases">
        <title>Development of genomic resources for the powdery mildew, Erysiphe pulchra.</title>
        <authorList>
            <person name="Wadl P.A."/>
            <person name="Mack B.M."/>
            <person name="Moore G."/>
            <person name="Beltz S.B."/>
        </authorList>
    </citation>
    <scope>NUCLEOTIDE SEQUENCE [LARGE SCALE GENOMIC DNA]</scope>
    <source>
        <strain evidence="2">Cflorida</strain>
    </source>
</reference>
<accession>A0A2S4PJ55</accession>
<keyword evidence="3" id="KW-1185">Reference proteome</keyword>
<evidence type="ECO:0000256" key="1">
    <source>
        <dbReference type="SAM" id="MobiDB-lite"/>
    </source>
</evidence>